<feature type="domain" description="J" evidence="8">
    <location>
        <begin position="21"/>
        <end position="88"/>
    </location>
</feature>
<dbReference type="PROSITE" id="PS00636">
    <property type="entry name" value="DNAJ_1"/>
    <property type="match status" value="1"/>
</dbReference>
<feature type="domain" description="CR-type" evidence="9">
    <location>
        <begin position="169"/>
        <end position="253"/>
    </location>
</feature>
<evidence type="ECO:0000256" key="7">
    <source>
        <dbReference type="SAM" id="MobiDB-lite"/>
    </source>
</evidence>
<dbReference type="InterPro" id="IPR044713">
    <property type="entry name" value="DNJA1/2-like"/>
</dbReference>
<keyword evidence="4 6" id="KW-0862">Zinc</keyword>
<dbReference type="FunFam" id="2.10.230.10:FF:000001">
    <property type="entry name" value="DnaJ subfamily A member 2"/>
    <property type="match status" value="1"/>
</dbReference>
<organism evidence="10 11">
    <name type="scientific">Magnusiomyces paraingens</name>
    <dbReference type="NCBI Taxonomy" id="2606893"/>
    <lineage>
        <taxon>Eukaryota</taxon>
        <taxon>Fungi</taxon>
        <taxon>Dikarya</taxon>
        <taxon>Ascomycota</taxon>
        <taxon>Saccharomycotina</taxon>
        <taxon>Dipodascomycetes</taxon>
        <taxon>Dipodascales</taxon>
        <taxon>Dipodascaceae</taxon>
        <taxon>Magnusiomyces</taxon>
    </lineage>
</organism>
<dbReference type="InterPro" id="IPR008971">
    <property type="entry name" value="HSP40/DnaJ_pept-bd"/>
</dbReference>
<dbReference type="PROSITE" id="PS51188">
    <property type="entry name" value="ZF_CR"/>
    <property type="match status" value="1"/>
</dbReference>
<dbReference type="Pfam" id="PF00684">
    <property type="entry name" value="DnaJ_CXXCXGXG"/>
    <property type="match status" value="1"/>
</dbReference>
<accession>A0A5E8BMF0</accession>
<evidence type="ECO:0000256" key="1">
    <source>
        <dbReference type="ARBA" id="ARBA00022723"/>
    </source>
</evidence>
<dbReference type="CDD" id="cd10747">
    <property type="entry name" value="DnaJ_C"/>
    <property type="match status" value="1"/>
</dbReference>
<evidence type="ECO:0000313" key="11">
    <source>
        <dbReference type="Proteomes" id="UP000398389"/>
    </source>
</evidence>
<feature type="region of interest" description="Disordered" evidence="7">
    <location>
        <begin position="455"/>
        <end position="480"/>
    </location>
</feature>
<protein>
    <recommendedName>
        <fullName evidence="12">J domain-containing protein</fullName>
    </recommendedName>
</protein>
<evidence type="ECO:0000256" key="3">
    <source>
        <dbReference type="ARBA" id="ARBA00022771"/>
    </source>
</evidence>
<dbReference type="Gene3D" id="1.10.287.110">
    <property type="entry name" value="DnaJ domain"/>
    <property type="match status" value="1"/>
</dbReference>
<dbReference type="Proteomes" id="UP000398389">
    <property type="component" value="Unassembled WGS sequence"/>
</dbReference>
<keyword evidence="2" id="KW-0677">Repeat</keyword>
<dbReference type="SUPFAM" id="SSF49493">
    <property type="entry name" value="HSP40/DnaJ peptide-binding domain"/>
    <property type="match status" value="2"/>
</dbReference>
<dbReference type="RefSeq" id="XP_031853455.1">
    <property type="nucleotide sequence ID" value="XM_031997564.1"/>
</dbReference>
<dbReference type="Pfam" id="PF00226">
    <property type="entry name" value="DnaJ"/>
    <property type="match status" value="1"/>
</dbReference>
<dbReference type="GO" id="GO:0030544">
    <property type="term" value="F:Hsp70 protein binding"/>
    <property type="evidence" value="ECO:0007669"/>
    <property type="project" value="InterPro"/>
</dbReference>
<dbReference type="AlphaFoldDB" id="A0A5E8BMF0"/>
<evidence type="ECO:0000313" key="10">
    <source>
        <dbReference type="EMBL" id="VVT50685.1"/>
    </source>
</evidence>
<reference evidence="10 11" key="1">
    <citation type="submission" date="2019-09" db="EMBL/GenBank/DDBJ databases">
        <authorList>
            <person name="Brejova B."/>
        </authorList>
    </citation>
    <scope>NUCLEOTIDE SEQUENCE [LARGE SCALE GENOMIC DNA]</scope>
</reference>
<dbReference type="GO" id="GO:0008270">
    <property type="term" value="F:zinc ion binding"/>
    <property type="evidence" value="ECO:0007669"/>
    <property type="project" value="UniProtKB-KW"/>
</dbReference>
<keyword evidence="11" id="KW-1185">Reference proteome</keyword>
<dbReference type="SUPFAM" id="SSF46565">
    <property type="entry name" value="Chaperone J-domain"/>
    <property type="match status" value="1"/>
</dbReference>
<feature type="zinc finger region" description="CR-type" evidence="6">
    <location>
        <begin position="169"/>
        <end position="253"/>
    </location>
</feature>
<dbReference type="Gene3D" id="2.10.230.10">
    <property type="entry name" value="Heat shock protein DnaJ, cysteine-rich domain"/>
    <property type="match status" value="1"/>
</dbReference>
<dbReference type="InterPro" id="IPR001305">
    <property type="entry name" value="HSP_DnaJ_Cys-rich_dom"/>
</dbReference>
<evidence type="ECO:0000256" key="4">
    <source>
        <dbReference type="ARBA" id="ARBA00022833"/>
    </source>
</evidence>
<evidence type="ECO:0000259" key="9">
    <source>
        <dbReference type="PROSITE" id="PS51188"/>
    </source>
</evidence>
<keyword evidence="1 6" id="KW-0479">Metal-binding</keyword>
<dbReference type="InterPro" id="IPR036410">
    <property type="entry name" value="HSP_DnaJ_Cys-rich_dom_sf"/>
</dbReference>
<dbReference type="SUPFAM" id="SSF57938">
    <property type="entry name" value="DnaJ/Hsp40 cysteine-rich domain"/>
    <property type="match status" value="1"/>
</dbReference>
<keyword evidence="5" id="KW-0143">Chaperone</keyword>
<dbReference type="GeneID" id="43581664"/>
<dbReference type="Pfam" id="PF01556">
    <property type="entry name" value="DnaJ_C"/>
    <property type="match status" value="1"/>
</dbReference>
<dbReference type="InterPro" id="IPR001623">
    <property type="entry name" value="DnaJ_domain"/>
</dbReference>
<dbReference type="GO" id="GO:0051082">
    <property type="term" value="F:unfolded protein binding"/>
    <property type="evidence" value="ECO:0007669"/>
    <property type="project" value="InterPro"/>
</dbReference>
<keyword evidence="3 6" id="KW-0863">Zinc-finger</keyword>
<evidence type="ECO:0008006" key="12">
    <source>
        <dbReference type="Google" id="ProtNLM"/>
    </source>
</evidence>
<evidence type="ECO:0000256" key="5">
    <source>
        <dbReference type="ARBA" id="ARBA00023186"/>
    </source>
</evidence>
<gene>
    <name evidence="10" type="ORF">SAPINGB_P002846</name>
</gene>
<dbReference type="PRINTS" id="PR00625">
    <property type="entry name" value="JDOMAIN"/>
</dbReference>
<dbReference type="EMBL" id="CABVLU010000002">
    <property type="protein sequence ID" value="VVT50685.1"/>
    <property type="molecule type" value="Genomic_DNA"/>
</dbReference>
<dbReference type="Gene3D" id="2.60.260.20">
    <property type="entry name" value="Urease metallochaperone UreE, N-terminal domain"/>
    <property type="match status" value="2"/>
</dbReference>
<dbReference type="FunFam" id="2.60.260.20:FF:000003">
    <property type="entry name" value="DnaJ subfamily A member 2"/>
    <property type="match status" value="1"/>
</dbReference>
<dbReference type="CDD" id="cd10719">
    <property type="entry name" value="DnaJ_zf"/>
    <property type="match status" value="1"/>
</dbReference>
<evidence type="ECO:0000256" key="2">
    <source>
        <dbReference type="ARBA" id="ARBA00022737"/>
    </source>
</evidence>
<dbReference type="CDD" id="cd06257">
    <property type="entry name" value="DnaJ"/>
    <property type="match status" value="1"/>
</dbReference>
<name>A0A5E8BMF0_9ASCO</name>
<evidence type="ECO:0000259" key="8">
    <source>
        <dbReference type="PROSITE" id="PS50076"/>
    </source>
</evidence>
<sequence>MGGEAIREVYNGSYYYEEQTDFYEVLGISRDASATEIKKAYRKLALIHHPDKVPEAQREESEQKFKDISRAYEVLSDEVERAKYDSGAGLHGDHYDEDGFTAEDFFRFFTDTSARHGFSGYGYQTPGYGNGHDGYEEPQPPPKNGATTGGKTEDGHVEFQVNLEDFYKGKVVKFTSKRKKLCSTCKGSGGRPKTKARKCAKCEGHGSIRKQFNLTGISTWRYVECSSCKGRGELFRQKDKCKECSGCGLVDEVKILEAYVPRGASDGYKIVLDGEADEEYGKKTGAVVIEVQEKPHAVFERKKEDLYATIKISLAEAVCGLSRVVLMHLDGRGIRVTTRPGTVIRPDQVLKVSGEGMPFPRSDRCGDLYLSVDIEFPPNGWCVESSDLRKLRDMLPELPVGMRPGKSGSGVNGVSGGIGNGMGVNGGKKKAAATAETIIDDVDFVVISKDKLPEYREVPEESNGSDGGYTQFPGEGCKTQ</sequence>
<feature type="region of interest" description="Disordered" evidence="7">
    <location>
        <begin position="127"/>
        <end position="153"/>
    </location>
</feature>
<dbReference type="InterPro" id="IPR036869">
    <property type="entry name" value="J_dom_sf"/>
</dbReference>
<dbReference type="PROSITE" id="PS50076">
    <property type="entry name" value="DNAJ_2"/>
    <property type="match status" value="1"/>
</dbReference>
<dbReference type="InterPro" id="IPR018253">
    <property type="entry name" value="DnaJ_domain_CS"/>
</dbReference>
<dbReference type="OrthoDB" id="550424at2759"/>
<dbReference type="InterPro" id="IPR002939">
    <property type="entry name" value="DnaJ_C"/>
</dbReference>
<dbReference type="SMART" id="SM00271">
    <property type="entry name" value="DnaJ"/>
    <property type="match status" value="1"/>
</dbReference>
<dbReference type="GO" id="GO:0006457">
    <property type="term" value="P:protein folding"/>
    <property type="evidence" value="ECO:0007669"/>
    <property type="project" value="InterPro"/>
</dbReference>
<evidence type="ECO:0000256" key="6">
    <source>
        <dbReference type="PROSITE-ProRule" id="PRU00546"/>
    </source>
</evidence>
<dbReference type="PANTHER" id="PTHR43888">
    <property type="entry name" value="DNAJ-LIKE-2, ISOFORM A-RELATED"/>
    <property type="match status" value="1"/>
</dbReference>
<proteinExistence type="predicted"/>